<evidence type="ECO:0000256" key="3">
    <source>
        <dbReference type="ARBA" id="ARBA00022553"/>
    </source>
</evidence>
<dbReference type="GO" id="GO:0005654">
    <property type="term" value="C:nucleoplasm"/>
    <property type="evidence" value="ECO:0007669"/>
    <property type="project" value="UniProtKB-ARBA"/>
</dbReference>
<keyword evidence="4" id="KW-0547">Nucleotide-binding</keyword>
<reference evidence="13 14" key="1">
    <citation type="journal article" date="2020" name="Nature">
        <title>Six reference-quality genomes reveal evolution of bat adaptations.</title>
        <authorList>
            <person name="Jebb D."/>
            <person name="Huang Z."/>
            <person name="Pippel M."/>
            <person name="Hughes G.M."/>
            <person name="Lavrichenko K."/>
            <person name="Devanna P."/>
            <person name="Winkler S."/>
            <person name="Jermiin L.S."/>
            <person name="Skirmuntt E.C."/>
            <person name="Katzourakis A."/>
            <person name="Burkitt-Gray L."/>
            <person name="Ray D.A."/>
            <person name="Sullivan K.A.M."/>
            <person name="Roscito J.G."/>
            <person name="Kirilenko B.M."/>
            <person name="Davalos L.M."/>
            <person name="Corthals A.P."/>
            <person name="Power M.L."/>
            <person name="Jones G."/>
            <person name="Ransome R.D."/>
            <person name="Dechmann D.K.N."/>
            <person name="Locatelli A.G."/>
            <person name="Puechmaille S.J."/>
            <person name="Fedrigo O."/>
            <person name="Jarvis E.D."/>
            <person name="Hiller M."/>
            <person name="Vernes S.C."/>
            <person name="Myers E.W."/>
            <person name="Teeling E.C."/>
        </authorList>
    </citation>
    <scope>NUCLEOTIDE SEQUENCE [LARGE SCALE GENOMIC DNA]</scope>
    <source>
        <strain evidence="13">Bat1K_MPI-CBG_1</strain>
    </source>
</reference>
<dbReference type="SMART" id="SM00785">
    <property type="entry name" value="AARP2CN"/>
    <property type="match status" value="1"/>
</dbReference>
<keyword evidence="8" id="KW-0539">Nucleus</keyword>
<feature type="region of interest" description="Disordered" evidence="11">
    <location>
        <begin position="584"/>
        <end position="609"/>
    </location>
</feature>
<accession>A0A834AAZ8</accession>
<evidence type="ECO:0000313" key="13">
    <source>
        <dbReference type="EMBL" id="KAF6107653.1"/>
    </source>
</evidence>
<feature type="region of interest" description="Disordered" evidence="11">
    <location>
        <begin position="1179"/>
        <end position="1218"/>
    </location>
</feature>
<evidence type="ECO:0000256" key="11">
    <source>
        <dbReference type="SAM" id="MobiDB-lite"/>
    </source>
</evidence>
<evidence type="ECO:0000313" key="14">
    <source>
        <dbReference type="Proteomes" id="UP000664940"/>
    </source>
</evidence>
<evidence type="ECO:0000256" key="6">
    <source>
        <dbReference type="ARBA" id="ARBA00022840"/>
    </source>
</evidence>
<dbReference type="PANTHER" id="PTHR12858">
    <property type="entry name" value="RIBOSOME BIOGENESIS PROTEIN"/>
    <property type="match status" value="1"/>
</dbReference>
<evidence type="ECO:0000259" key="12">
    <source>
        <dbReference type="PROSITE" id="PS51714"/>
    </source>
</evidence>
<dbReference type="InterPro" id="IPR007034">
    <property type="entry name" value="BMS1_TSR1_C"/>
</dbReference>
<evidence type="ECO:0000256" key="5">
    <source>
        <dbReference type="ARBA" id="ARBA00022801"/>
    </source>
</evidence>
<dbReference type="PROSITE" id="PS51714">
    <property type="entry name" value="G_BMS1"/>
    <property type="match status" value="1"/>
</dbReference>
<evidence type="ECO:0000256" key="9">
    <source>
        <dbReference type="ARBA" id="ARBA00049117"/>
    </source>
</evidence>
<keyword evidence="7" id="KW-0342">GTP-binding</keyword>
<feature type="compositionally biased region" description="Acidic residues" evidence="11">
    <location>
        <begin position="507"/>
        <end position="534"/>
    </location>
</feature>
<dbReference type="GO" id="GO:0000479">
    <property type="term" value="P:endonucleolytic cleavage of tricistronic rRNA transcript (SSU-rRNA, 5.8S rRNA, LSU-rRNA)"/>
    <property type="evidence" value="ECO:0007669"/>
    <property type="project" value="TreeGrafter"/>
</dbReference>
<name>A0A834AAZ8_9CHIR</name>
<gene>
    <name evidence="13" type="ORF">HJG60_001500</name>
</gene>
<dbReference type="InterPro" id="IPR030387">
    <property type="entry name" value="G_Bms1/Tsr1_dom"/>
</dbReference>
<comment type="catalytic activity">
    <reaction evidence="9">
        <text>GTP + H2O = GDP + phosphate + H(+)</text>
        <dbReference type="Rhea" id="RHEA:19669"/>
        <dbReference type="ChEBI" id="CHEBI:15377"/>
        <dbReference type="ChEBI" id="CHEBI:15378"/>
        <dbReference type="ChEBI" id="CHEBI:37565"/>
        <dbReference type="ChEBI" id="CHEBI:43474"/>
        <dbReference type="ChEBI" id="CHEBI:58189"/>
    </reaction>
    <physiologicalReaction direction="left-to-right" evidence="9">
        <dbReference type="Rhea" id="RHEA:19670"/>
    </physiologicalReaction>
</comment>
<proteinExistence type="inferred from homology"/>
<dbReference type="CDD" id="cd01882">
    <property type="entry name" value="BMS1"/>
    <property type="match status" value="1"/>
</dbReference>
<comment type="subcellular location">
    <subcellularLocation>
        <location evidence="1">Nucleus</location>
        <location evidence="1">Nucleolus</location>
    </subcellularLocation>
</comment>
<dbReference type="GO" id="GO:0030686">
    <property type="term" value="C:90S preribosome"/>
    <property type="evidence" value="ECO:0007669"/>
    <property type="project" value="TreeGrafter"/>
</dbReference>
<dbReference type="InterPro" id="IPR039761">
    <property type="entry name" value="Bms1/Tsr1"/>
</dbReference>
<feature type="compositionally biased region" description="Basic residues" evidence="11">
    <location>
        <begin position="1"/>
        <end position="25"/>
    </location>
</feature>
<keyword evidence="5" id="KW-0378">Hydrolase</keyword>
<dbReference type="InterPro" id="IPR012948">
    <property type="entry name" value="AARP2CN"/>
</dbReference>
<feature type="region of interest" description="Disordered" evidence="11">
    <location>
        <begin position="502"/>
        <end position="560"/>
    </location>
</feature>
<feature type="region of interest" description="Disordered" evidence="11">
    <location>
        <begin position="439"/>
        <end position="477"/>
    </location>
</feature>
<evidence type="ECO:0000256" key="1">
    <source>
        <dbReference type="ARBA" id="ARBA00004604"/>
    </source>
</evidence>
<evidence type="ECO:0000256" key="10">
    <source>
        <dbReference type="ARBA" id="ARBA00061391"/>
    </source>
</evidence>
<feature type="compositionally biased region" description="Basic and acidic residues" evidence="11">
    <location>
        <begin position="537"/>
        <end position="552"/>
    </location>
</feature>
<evidence type="ECO:0000256" key="2">
    <source>
        <dbReference type="ARBA" id="ARBA00022517"/>
    </source>
</evidence>
<organism evidence="13 14">
    <name type="scientific">Phyllostomus discolor</name>
    <name type="common">pale spear-nosed bat</name>
    <dbReference type="NCBI Taxonomy" id="89673"/>
    <lineage>
        <taxon>Eukaryota</taxon>
        <taxon>Metazoa</taxon>
        <taxon>Chordata</taxon>
        <taxon>Craniata</taxon>
        <taxon>Vertebrata</taxon>
        <taxon>Euteleostomi</taxon>
        <taxon>Mammalia</taxon>
        <taxon>Eutheria</taxon>
        <taxon>Laurasiatheria</taxon>
        <taxon>Chiroptera</taxon>
        <taxon>Yangochiroptera</taxon>
        <taxon>Phyllostomidae</taxon>
        <taxon>Phyllostominae</taxon>
        <taxon>Phyllostomus</taxon>
    </lineage>
</organism>
<dbReference type="InterPro" id="IPR027417">
    <property type="entry name" value="P-loop_NTPase"/>
</dbReference>
<feature type="compositionally biased region" description="Acidic residues" evidence="11">
    <location>
        <begin position="439"/>
        <end position="454"/>
    </location>
</feature>
<dbReference type="Proteomes" id="UP000664940">
    <property type="component" value="Unassembled WGS sequence"/>
</dbReference>
<dbReference type="GO" id="GO:0005524">
    <property type="term" value="F:ATP binding"/>
    <property type="evidence" value="ECO:0007669"/>
    <property type="project" value="UniProtKB-KW"/>
</dbReference>
<dbReference type="SUPFAM" id="SSF52540">
    <property type="entry name" value="P-loop containing nucleoside triphosphate hydrolases"/>
    <property type="match status" value="1"/>
</dbReference>
<feature type="domain" description="Bms1-type G" evidence="12">
    <location>
        <begin position="80"/>
        <end position="245"/>
    </location>
</feature>
<dbReference type="GO" id="GO:0032040">
    <property type="term" value="C:small-subunit processome"/>
    <property type="evidence" value="ECO:0007669"/>
    <property type="project" value="UniProtKB-ARBA"/>
</dbReference>
<dbReference type="GO" id="GO:0034511">
    <property type="term" value="F:U3 snoRNA binding"/>
    <property type="evidence" value="ECO:0007669"/>
    <property type="project" value="TreeGrafter"/>
</dbReference>
<keyword evidence="3" id="KW-0597">Phosphoprotein</keyword>
<protein>
    <submittedName>
        <fullName evidence="13">BMS1 ribosome biogenesis factor</fullName>
    </submittedName>
</protein>
<dbReference type="FunFam" id="3.40.50.300:FF:000105">
    <property type="entry name" value="BMS1 ribosome biogenesis factor"/>
    <property type="match status" value="1"/>
</dbReference>
<evidence type="ECO:0000256" key="8">
    <source>
        <dbReference type="ARBA" id="ARBA00023242"/>
    </source>
</evidence>
<evidence type="ECO:0000256" key="4">
    <source>
        <dbReference type="ARBA" id="ARBA00022741"/>
    </source>
</evidence>
<dbReference type="Pfam" id="PF04950">
    <property type="entry name" value="RIBIOP_C"/>
    <property type="match status" value="1"/>
</dbReference>
<dbReference type="Gene3D" id="3.40.50.300">
    <property type="entry name" value="P-loop containing nucleotide triphosphate hydrolases"/>
    <property type="match status" value="1"/>
</dbReference>
<keyword evidence="2" id="KW-0690">Ribosome biogenesis</keyword>
<dbReference type="EMBL" id="JABVXQ010000005">
    <property type="protein sequence ID" value="KAF6107653.1"/>
    <property type="molecule type" value="Genomic_DNA"/>
</dbReference>
<feature type="compositionally biased region" description="Acidic residues" evidence="11">
    <location>
        <begin position="465"/>
        <end position="474"/>
    </location>
</feature>
<feature type="compositionally biased region" description="Basic residues" evidence="11">
    <location>
        <begin position="1185"/>
        <end position="1195"/>
    </location>
</feature>
<dbReference type="SMART" id="SM01362">
    <property type="entry name" value="DUF663"/>
    <property type="match status" value="1"/>
</dbReference>
<dbReference type="GO" id="GO:0005525">
    <property type="term" value="F:GTP binding"/>
    <property type="evidence" value="ECO:0007669"/>
    <property type="project" value="UniProtKB-KW"/>
</dbReference>
<dbReference type="AlphaFoldDB" id="A0A834AAZ8"/>
<keyword evidence="6" id="KW-0067">ATP-binding</keyword>
<comment type="similarity">
    <text evidence="10">Belongs to the TRAFAC class translation factor GTPase superfamily. Bms1-like GTPase family. BMS1 subfamily.</text>
</comment>
<feature type="region of interest" description="Disordered" evidence="11">
    <location>
        <begin position="1"/>
        <end position="42"/>
    </location>
</feature>
<sequence>MEAKDQKKHRKKNSGPKPDKKKKRHLQDLQLGDEEDTQKRNPKAFAVQSAVRMARSFHRTQDLKTKKHHVPVVDRTPLEPPPIVVVVMGPPKVGKSTLIRCLIRNFTRQKLTEIRGPVTIVSGKKRRLTIIECGCDINMMIDLAKVADLVLMLIDASFGFEMETFEFLNICQVHGFPKIMGVLTHLDSFKYSKQLKKTKKRLKHRFWTEVYPGAKLFYLSGMVHGEYQNQEIHNLGRFITVMKFRPLTWQTSHPYILADRMEDLTKPEDIRMNIKCDRKLSLYGYLRGAHLKNKSHIHVPGVGDFAVSDISFLPDPCALPEQQKKRCLNEKEKLVYAPLSGVGGVLYDKDAVYVDLGGSHGFQESDETRPTHELVHSLISTHSTIDAKIASSRVTLFSDSKPLGSEDIDNQWLRIPKEEKQMDLKTGRLRRKAIFGSDEDVSGVGDIEDDEEISEGDRLKNSSSDETEEEEDAEMTGKVYMVDKVVKWPRLEEMEENIERDVLAFADSDDDLERSSEDEGEVEEADESSEEEGSSAEGEKAILEPKSIEKGSKPGLLQSNGLIDSLNLEKTMKKVTLAVSDSGHYRTEEAFASEESSSLSTEKKDTENEEVIRKKFPKLSQVVSGQKLWSENSIDETSDIDLLKEEEDYKEENIYSIETSGALKWKEDLSRKAAEAFLRQQQATPNLQKLIYGTVTEDDEEEEEGDTREELGGLFRVTQPTRECKHKAEALDCSKFQLEVPHDWDLEEVMNSIRDCFVTGKWEEDKDAAKILAEDEELYGDFEDLETGDVHKGKSGQDTQVDDVEKELKEEIEPSAEESVKKKHLDKKRKLKELFDAEYDEGENTYFDDLKGEMQKQTQMRLKKHRWYKKILKSRDPVIFSVGWRRFQTIPLYYIEDHNGRQRLLKYTPQHMHCGATFWGPITPQGTGVLAIQFVSGITPDFRIAATGIVLDLDKSIKIVKKLKLTGFPYKIFKNTSFIKGMFNSALEVAKFEGAVVRTVSGIRGQIKKALRAPEGAFRASFEDKLLMSDIVFMRSWYPVSIPAFYNPVTSLLKPVGEKDTWSGMRTTGQLRLTHHVRLKPNKDSLYKLIVRQKKHFNSLYIPKALQKALPFKTKPKTQAKAGKTPRDRLRPAVVREPHERKILALLDALSTVHGHKLKKAKEQQHLHNKEHFILKQKEQEEKLKRQKDLRKKLFRIQGQKERRNQKSSLKGPEEQMK</sequence>
<dbReference type="GO" id="GO:0000462">
    <property type="term" value="P:maturation of SSU-rRNA from tricistronic rRNA transcript (SSU-rRNA, 5.8S rRNA, LSU-rRNA)"/>
    <property type="evidence" value="ECO:0007669"/>
    <property type="project" value="TreeGrafter"/>
</dbReference>
<dbReference type="PANTHER" id="PTHR12858:SF2">
    <property type="entry name" value="RIBOSOME BIOGENESIS PROTEIN BMS1 HOMOLOG"/>
    <property type="match status" value="1"/>
</dbReference>
<evidence type="ECO:0000256" key="7">
    <source>
        <dbReference type="ARBA" id="ARBA00023134"/>
    </source>
</evidence>
<dbReference type="Pfam" id="PF08142">
    <property type="entry name" value="AARP2CN"/>
    <property type="match status" value="1"/>
</dbReference>
<comment type="caution">
    <text evidence="13">The sequence shown here is derived from an EMBL/GenBank/DDBJ whole genome shotgun (WGS) entry which is preliminary data.</text>
</comment>
<dbReference type="GO" id="GO:0003924">
    <property type="term" value="F:GTPase activity"/>
    <property type="evidence" value="ECO:0007669"/>
    <property type="project" value="TreeGrafter"/>
</dbReference>
<dbReference type="InterPro" id="IPR037875">
    <property type="entry name" value="Bms1_N"/>
</dbReference>